<dbReference type="SMART" id="SM00478">
    <property type="entry name" value="ENDO3c"/>
    <property type="match status" value="1"/>
</dbReference>
<feature type="compositionally biased region" description="Basic residues" evidence="1">
    <location>
        <begin position="520"/>
        <end position="530"/>
    </location>
</feature>
<dbReference type="PANTHER" id="PTHR47203">
    <property type="match status" value="1"/>
</dbReference>
<reference evidence="3 4" key="1">
    <citation type="submission" date="2015-06" db="EMBL/GenBank/DDBJ databases">
        <title>Draft genome of the ant-associated black yeast Phialophora attae CBS 131958.</title>
        <authorList>
            <person name="Moreno L.F."/>
            <person name="Stielow B.J."/>
            <person name="de Hoog S."/>
            <person name="Vicente V.A."/>
            <person name="Weiss V.A."/>
            <person name="de Vries M."/>
            <person name="Cruz L.M."/>
            <person name="Souza E.M."/>
        </authorList>
    </citation>
    <scope>NUCLEOTIDE SEQUENCE [LARGE SCALE GENOMIC DNA]</scope>
    <source>
        <strain evidence="3 4">CBS 131958</strain>
    </source>
</reference>
<evidence type="ECO:0000313" key="3">
    <source>
        <dbReference type="EMBL" id="KPI42010.1"/>
    </source>
</evidence>
<dbReference type="InterPro" id="IPR011257">
    <property type="entry name" value="DNA_glycosylase"/>
</dbReference>
<feature type="region of interest" description="Disordered" evidence="1">
    <location>
        <begin position="21"/>
        <end position="41"/>
    </location>
</feature>
<comment type="caution">
    <text evidence="3">The sequence shown here is derived from an EMBL/GenBank/DDBJ whole genome shotgun (WGS) entry which is preliminary data.</text>
</comment>
<dbReference type="PANTHER" id="PTHR47203:SF1">
    <property type="entry name" value="HYPOTHETICAL BASE EXCISION DNA REPAIR PROTEIN (EUROFUNG)"/>
    <property type="match status" value="1"/>
</dbReference>
<dbReference type="Gene3D" id="1.10.340.30">
    <property type="entry name" value="Hypothetical protein, domain 2"/>
    <property type="match status" value="1"/>
</dbReference>
<dbReference type="OrthoDB" id="5607at2759"/>
<dbReference type="InterPro" id="IPR003265">
    <property type="entry name" value="HhH-GPD_domain"/>
</dbReference>
<dbReference type="GO" id="GO:0006285">
    <property type="term" value="P:base-excision repair, AP site formation"/>
    <property type="evidence" value="ECO:0007669"/>
    <property type="project" value="UniProtKB-ARBA"/>
</dbReference>
<protein>
    <submittedName>
        <fullName evidence="3">Putative DNA glycosylase</fullName>
    </submittedName>
</protein>
<sequence length="619" mass="68805">MPKHGRQADNEELEDHLAVVFSPSHVAGSTQKPTSITSGDDGDVFLDTASINALSLTASGSPLKKQKLEADRPQVPSSILAKKKAEQQYIDTGQHRAENRQRTEEIVEVFLPKKSLKVKLSFDGCQQRRLPLYYQQLHRSLLTIGNLASDRYNRSPFTAPEMWDHEKSRLKFHASPYPEFLNPTPQAARLVYERLQKWEDEHFGINIDPQGHDLEPGVEATASVSVDTLARVFLAQTTSNHLALVVQDLLRQAFPYIVIGKQVVGKIPNWHKVRTSTQAELIRVVRGAGIVEKRTMFIKYMLQLVYNFHVAMAISGNGGTLPTDLELGQEPNTPEFVPGILSVDFLLHCPEKMAWAFLLNLHGMGIKSAACLMAFNLHRDVIAVDTHIAKMCSILGWVPAKAMNNNDQMFRHIMARIPKELMHALHQLFWHHPQHCKRCYNKITSPPSPGAAGKDICPLEDLVDRSRGPKSSPAEDSATDGSSHLSSASASPLSLATVSDDIDVPTTPTKKLRASSSKKPSPRKPSPKKLTGHVKMIDWCYRGTLSDEEAAARGMVLGSAPIDNDFGTGRIVKHLEYWYTPQFWMWPVGQLIDLGSGGADGFGDERRGRKVDEAGEYLD</sequence>
<dbReference type="STRING" id="1664694.A0A0N1HCF3"/>
<dbReference type="RefSeq" id="XP_018001973.1">
    <property type="nucleotide sequence ID" value="XM_018145641.1"/>
</dbReference>
<dbReference type="CDD" id="cd00056">
    <property type="entry name" value="ENDO3c"/>
    <property type="match status" value="1"/>
</dbReference>
<dbReference type="Proteomes" id="UP000038010">
    <property type="component" value="Unassembled WGS sequence"/>
</dbReference>
<dbReference type="EMBL" id="LFJN01000008">
    <property type="protein sequence ID" value="KPI42010.1"/>
    <property type="molecule type" value="Genomic_DNA"/>
</dbReference>
<dbReference type="GO" id="GO:0003824">
    <property type="term" value="F:catalytic activity"/>
    <property type="evidence" value="ECO:0007669"/>
    <property type="project" value="InterPro"/>
</dbReference>
<organism evidence="3 4">
    <name type="scientific">Cyphellophora attinorum</name>
    <dbReference type="NCBI Taxonomy" id="1664694"/>
    <lineage>
        <taxon>Eukaryota</taxon>
        <taxon>Fungi</taxon>
        <taxon>Dikarya</taxon>
        <taxon>Ascomycota</taxon>
        <taxon>Pezizomycotina</taxon>
        <taxon>Eurotiomycetes</taxon>
        <taxon>Chaetothyriomycetidae</taxon>
        <taxon>Chaetothyriales</taxon>
        <taxon>Cyphellophoraceae</taxon>
        <taxon>Cyphellophora</taxon>
    </lineage>
</organism>
<evidence type="ECO:0000313" key="4">
    <source>
        <dbReference type="Proteomes" id="UP000038010"/>
    </source>
</evidence>
<feature type="region of interest" description="Disordered" evidence="1">
    <location>
        <begin position="462"/>
        <end position="530"/>
    </location>
</feature>
<feature type="compositionally biased region" description="Polar residues" evidence="1">
    <location>
        <begin position="27"/>
        <end position="38"/>
    </location>
</feature>
<proteinExistence type="predicted"/>
<evidence type="ECO:0000256" key="1">
    <source>
        <dbReference type="SAM" id="MobiDB-lite"/>
    </source>
</evidence>
<keyword evidence="4" id="KW-1185">Reference proteome</keyword>
<name>A0A0N1HCF3_9EURO</name>
<dbReference type="GeneID" id="28737521"/>
<feature type="domain" description="HhH-GPD" evidence="2">
    <location>
        <begin position="233"/>
        <end position="434"/>
    </location>
</feature>
<gene>
    <name evidence="3" type="ORF">AB675_5430</name>
</gene>
<dbReference type="SUPFAM" id="SSF48150">
    <property type="entry name" value="DNA-glycosylase"/>
    <property type="match status" value="1"/>
</dbReference>
<accession>A0A0N1HCF3</accession>
<feature type="compositionally biased region" description="Low complexity" evidence="1">
    <location>
        <begin position="482"/>
        <end position="496"/>
    </location>
</feature>
<evidence type="ECO:0000259" key="2">
    <source>
        <dbReference type="SMART" id="SM00478"/>
    </source>
</evidence>
<dbReference type="VEuPathDB" id="FungiDB:AB675_5430"/>
<dbReference type="AlphaFoldDB" id="A0A0N1HCF3"/>